<dbReference type="AlphaFoldDB" id="A0A914BIJ0"/>
<dbReference type="Proteomes" id="UP000887568">
    <property type="component" value="Unplaced"/>
</dbReference>
<evidence type="ECO:0000313" key="2">
    <source>
        <dbReference type="EnsemblMetazoa" id="XP_038075247.1"/>
    </source>
</evidence>
<reference evidence="2" key="1">
    <citation type="submission" date="2022-11" db="UniProtKB">
        <authorList>
            <consortium name="EnsemblMetazoa"/>
        </authorList>
    </citation>
    <scope>IDENTIFICATION</scope>
</reference>
<keyword evidence="3" id="KW-1185">Reference proteome</keyword>
<dbReference type="GeneID" id="119743012"/>
<evidence type="ECO:0000256" key="1">
    <source>
        <dbReference type="SAM" id="MobiDB-lite"/>
    </source>
</evidence>
<proteinExistence type="predicted"/>
<dbReference type="RefSeq" id="XP_038075247.1">
    <property type="nucleotide sequence ID" value="XM_038219319.1"/>
</dbReference>
<dbReference type="EnsemblMetazoa" id="XM_038219319.1">
    <property type="protein sequence ID" value="XP_038075247.1"/>
    <property type="gene ID" value="LOC119743012"/>
</dbReference>
<feature type="region of interest" description="Disordered" evidence="1">
    <location>
        <begin position="1"/>
        <end position="62"/>
    </location>
</feature>
<accession>A0A914BIJ0</accession>
<protein>
    <submittedName>
        <fullName evidence="2">Uncharacterized protein</fullName>
    </submittedName>
</protein>
<evidence type="ECO:0000313" key="3">
    <source>
        <dbReference type="Proteomes" id="UP000887568"/>
    </source>
</evidence>
<organism evidence="2 3">
    <name type="scientific">Patiria miniata</name>
    <name type="common">Bat star</name>
    <name type="synonym">Asterina miniata</name>
    <dbReference type="NCBI Taxonomy" id="46514"/>
    <lineage>
        <taxon>Eukaryota</taxon>
        <taxon>Metazoa</taxon>
        <taxon>Echinodermata</taxon>
        <taxon>Eleutherozoa</taxon>
        <taxon>Asterozoa</taxon>
        <taxon>Asteroidea</taxon>
        <taxon>Valvatacea</taxon>
        <taxon>Valvatida</taxon>
        <taxon>Asterinidae</taxon>
        <taxon>Patiria</taxon>
    </lineage>
</organism>
<name>A0A914BIJ0_PATMI</name>
<dbReference type="OrthoDB" id="6436648at2759"/>
<sequence>MVLGGDDVLSGGNNVMQGDGLLDGEEMDFDQSQRELKRHHQEDSEESLGKRWRGKASGEEEYEVEHPKRYYRLTRLEKYDDPDGMNEEGRTEFNQWYDEESGRPFVLKDELLAYCISDIDILSRCCQQFRLLFKQVTSLGPDDDGVDPFKNCI</sequence>